<name>A0A2P5VX71_GOSBA</name>
<dbReference type="EMBL" id="KZ670367">
    <property type="protein sequence ID" value="PPR83397.1"/>
    <property type="molecule type" value="Genomic_DNA"/>
</dbReference>
<sequence length="102" mass="11558">MRIDEFLSQLRGEEDEHEEFIDEVSAISQATQETREYHGERTSKSIPSEFEFTLRGAIPELAGSKSSKNKLSMLYNLIQVSTEVGPDGELPTPYEVSDVYLE</sequence>
<proteinExistence type="predicted"/>
<organism evidence="1 2">
    <name type="scientific">Gossypium barbadense</name>
    <name type="common">Sea Island cotton</name>
    <name type="synonym">Hibiscus barbadensis</name>
    <dbReference type="NCBI Taxonomy" id="3634"/>
    <lineage>
        <taxon>Eukaryota</taxon>
        <taxon>Viridiplantae</taxon>
        <taxon>Streptophyta</taxon>
        <taxon>Embryophyta</taxon>
        <taxon>Tracheophyta</taxon>
        <taxon>Spermatophyta</taxon>
        <taxon>Magnoliopsida</taxon>
        <taxon>eudicotyledons</taxon>
        <taxon>Gunneridae</taxon>
        <taxon>Pentapetalae</taxon>
        <taxon>rosids</taxon>
        <taxon>malvids</taxon>
        <taxon>Malvales</taxon>
        <taxon>Malvaceae</taxon>
        <taxon>Malvoideae</taxon>
        <taxon>Gossypium</taxon>
    </lineage>
</organism>
<evidence type="ECO:0000313" key="2">
    <source>
        <dbReference type="Proteomes" id="UP000239757"/>
    </source>
</evidence>
<evidence type="ECO:0000313" key="1">
    <source>
        <dbReference type="EMBL" id="PPR83397.1"/>
    </source>
</evidence>
<reference evidence="1 2" key="1">
    <citation type="submission" date="2015-01" db="EMBL/GenBank/DDBJ databases">
        <title>Genome of allotetraploid Gossypium barbadense reveals genomic plasticity and fiber elongation in cotton evolution.</title>
        <authorList>
            <person name="Chen X."/>
            <person name="Liu X."/>
            <person name="Zhao B."/>
            <person name="Zheng H."/>
            <person name="Hu Y."/>
            <person name="Lu G."/>
            <person name="Yang C."/>
            <person name="Chen J."/>
            <person name="Shan C."/>
            <person name="Zhang L."/>
            <person name="Zhou Y."/>
            <person name="Wang L."/>
            <person name="Guo W."/>
            <person name="Bai Y."/>
            <person name="Ruan J."/>
            <person name="Shangguan X."/>
            <person name="Mao Y."/>
            <person name="Jiang J."/>
            <person name="Zhu Y."/>
            <person name="Lei J."/>
            <person name="Kang H."/>
            <person name="Chen S."/>
            <person name="He X."/>
            <person name="Wang R."/>
            <person name="Wang Y."/>
            <person name="Chen J."/>
            <person name="Wang L."/>
            <person name="Yu S."/>
            <person name="Wang B."/>
            <person name="Wei J."/>
            <person name="Song S."/>
            <person name="Lu X."/>
            <person name="Gao Z."/>
            <person name="Gu W."/>
            <person name="Deng X."/>
            <person name="Ma D."/>
            <person name="Wang S."/>
            <person name="Liang W."/>
            <person name="Fang L."/>
            <person name="Cai C."/>
            <person name="Zhu X."/>
            <person name="Zhou B."/>
            <person name="Zhang Y."/>
            <person name="Chen Z."/>
            <person name="Xu S."/>
            <person name="Zhu R."/>
            <person name="Wang S."/>
            <person name="Zhang T."/>
            <person name="Zhao G."/>
        </authorList>
    </citation>
    <scope>NUCLEOTIDE SEQUENCE [LARGE SCALE GENOMIC DNA]</scope>
    <source>
        <strain evidence="2">cv. Xinhai21</strain>
        <tissue evidence="1">Leaf</tissue>
    </source>
</reference>
<dbReference type="AlphaFoldDB" id="A0A2P5VX71"/>
<dbReference type="Proteomes" id="UP000239757">
    <property type="component" value="Unassembled WGS sequence"/>
</dbReference>
<accession>A0A2P5VX71</accession>
<protein>
    <submittedName>
        <fullName evidence="1">Uncharacterized protein</fullName>
    </submittedName>
</protein>
<gene>
    <name evidence="1" type="ORF">GOBAR_AA37314</name>
</gene>